<protein>
    <recommendedName>
        <fullName evidence="3">Phenazine biosynthesis-like protein</fullName>
    </recommendedName>
</protein>
<dbReference type="SUPFAM" id="SSF54506">
    <property type="entry name" value="Diaminopimelate epimerase-like"/>
    <property type="match status" value="1"/>
</dbReference>
<dbReference type="NCBIfam" id="TIGR00654">
    <property type="entry name" value="PhzF_family"/>
    <property type="match status" value="1"/>
</dbReference>
<evidence type="ECO:0000313" key="1">
    <source>
        <dbReference type="EMBL" id="KAL0067368.1"/>
    </source>
</evidence>
<comment type="caution">
    <text evidence="1">The sequence shown here is derived from an EMBL/GenBank/DDBJ whole genome shotgun (WGS) entry which is preliminary data.</text>
</comment>
<name>A0ABR3A2W2_9AGAR</name>
<dbReference type="Proteomes" id="UP001437256">
    <property type="component" value="Unassembled WGS sequence"/>
</dbReference>
<gene>
    <name evidence="1" type="ORF">AAF712_005596</name>
</gene>
<dbReference type="PANTHER" id="PTHR13774">
    <property type="entry name" value="PHENAZINE BIOSYNTHESIS PROTEIN"/>
    <property type="match status" value="1"/>
</dbReference>
<dbReference type="InterPro" id="IPR003719">
    <property type="entry name" value="Phenazine_PhzF-like"/>
</dbReference>
<dbReference type="EMBL" id="JBBXMP010000026">
    <property type="protein sequence ID" value="KAL0067368.1"/>
    <property type="molecule type" value="Genomic_DNA"/>
</dbReference>
<evidence type="ECO:0000313" key="2">
    <source>
        <dbReference type="Proteomes" id="UP001437256"/>
    </source>
</evidence>
<sequence length="308" mass="33740">MRLARSLEYDVLDVFTNTPFSGNPLSIVYIPEDEEDITQAQKQSIAREFNFSETVFLHHIRNGGSLQVPATGSSSKIDIFDPSSEIPFAGHPTIGTGWILLESCPGLESISLQTKAGLVPVSRDRQARKVRLRVPVDFKCHGAYHDADIKPSSQLISEDFIRGKEAPEPVASIVKGMSFMLLELAGEDALGRFVPSSRKFTVGREVLGEWEGFTGLYLYAVLPDGKIRARMFEGSIEDPATGSAVSTLAVYLAMEKGEGRWEFSITQGVEMGRRSEIEVTVEMGKDSTILSVELVGEAVSVMSGKIYV</sequence>
<dbReference type="PANTHER" id="PTHR13774:SF32">
    <property type="entry name" value="ANTISENSE-ENHANCING SEQUENCE 1"/>
    <property type="match status" value="1"/>
</dbReference>
<organism evidence="1 2">
    <name type="scientific">Marasmius tenuissimus</name>
    <dbReference type="NCBI Taxonomy" id="585030"/>
    <lineage>
        <taxon>Eukaryota</taxon>
        <taxon>Fungi</taxon>
        <taxon>Dikarya</taxon>
        <taxon>Basidiomycota</taxon>
        <taxon>Agaricomycotina</taxon>
        <taxon>Agaricomycetes</taxon>
        <taxon>Agaricomycetidae</taxon>
        <taxon>Agaricales</taxon>
        <taxon>Marasmiineae</taxon>
        <taxon>Marasmiaceae</taxon>
        <taxon>Marasmius</taxon>
    </lineage>
</organism>
<dbReference type="Pfam" id="PF02567">
    <property type="entry name" value="PhzC-PhzF"/>
    <property type="match status" value="1"/>
</dbReference>
<dbReference type="Gene3D" id="3.10.310.10">
    <property type="entry name" value="Diaminopimelate Epimerase, Chain A, domain 1"/>
    <property type="match status" value="2"/>
</dbReference>
<accession>A0ABR3A2W2</accession>
<keyword evidence="2" id="KW-1185">Reference proteome</keyword>
<evidence type="ECO:0008006" key="3">
    <source>
        <dbReference type="Google" id="ProtNLM"/>
    </source>
</evidence>
<dbReference type="PIRSF" id="PIRSF016184">
    <property type="entry name" value="PhzC_PhzF"/>
    <property type="match status" value="1"/>
</dbReference>
<proteinExistence type="predicted"/>
<reference evidence="1 2" key="1">
    <citation type="submission" date="2024-05" db="EMBL/GenBank/DDBJ databases">
        <title>A draft genome resource for the thread blight pathogen Marasmius tenuissimus strain MS-2.</title>
        <authorList>
            <person name="Yulfo-Soto G.E."/>
            <person name="Baruah I.K."/>
            <person name="Amoako-Attah I."/>
            <person name="Bukari Y."/>
            <person name="Meinhardt L.W."/>
            <person name="Bailey B.A."/>
            <person name="Cohen S.P."/>
        </authorList>
    </citation>
    <scope>NUCLEOTIDE SEQUENCE [LARGE SCALE GENOMIC DNA]</scope>
    <source>
        <strain evidence="1 2">MS-2</strain>
    </source>
</reference>